<feature type="transmembrane region" description="Helical" evidence="1">
    <location>
        <begin position="120"/>
        <end position="143"/>
    </location>
</feature>
<organism evidence="3 4">
    <name type="scientific">Cyclotella cryptica</name>
    <dbReference type="NCBI Taxonomy" id="29204"/>
    <lineage>
        <taxon>Eukaryota</taxon>
        <taxon>Sar</taxon>
        <taxon>Stramenopiles</taxon>
        <taxon>Ochrophyta</taxon>
        <taxon>Bacillariophyta</taxon>
        <taxon>Coscinodiscophyceae</taxon>
        <taxon>Thalassiosirophycidae</taxon>
        <taxon>Stephanodiscales</taxon>
        <taxon>Stephanodiscaceae</taxon>
        <taxon>Cyclotella</taxon>
    </lineage>
</organism>
<feature type="transmembrane region" description="Helical" evidence="1">
    <location>
        <begin position="277"/>
        <end position="300"/>
    </location>
</feature>
<dbReference type="AlphaFoldDB" id="A0ABD3PJK0"/>
<dbReference type="Proteomes" id="UP001516023">
    <property type="component" value="Unassembled WGS sequence"/>
</dbReference>
<accession>A0ABD3PJK0</accession>
<sequence length="329" mass="36544">MSCALGMIIASVINGFGCASMPHAHLVGKYLKPTSSAVLAKVEEDYFYAVKVLEEKTVVLSGLMRMSMNGTVESNQVRQLRQEINFMENLVGDMSDDIEEMKHSQELALKARTKFGRISWILGMVFSIILVIRVALAASSILVTPRVSDSSSMPRQHRDPITTILMWLTGHHVVSDEQYELYLQGTSLMLAAFLTLSQVRAFFRCMSALGRKLSLLFCISMDENQKSIGDISLLLSSFVMGCYFLSCVVVIKMSLPIECRSSFSTAVGKLDFRFNSALLNTVFCTSTCTSALVLGFLFGIKRNNSERYNIELTFSPMYSFLGDNATHTA</sequence>
<feature type="domain" description="Abscisic acid G-protein coupled receptor-like" evidence="2">
    <location>
        <begin position="111"/>
        <end position="294"/>
    </location>
</feature>
<evidence type="ECO:0000259" key="2">
    <source>
        <dbReference type="Pfam" id="PF12430"/>
    </source>
</evidence>
<dbReference type="PANTHER" id="PTHR15948:SF0">
    <property type="entry name" value="GOLGI PH REGULATOR A-RELATED"/>
    <property type="match status" value="1"/>
</dbReference>
<proteinExistence type="predicted"/>
<evidence type="ECO:0000313" key="3">
    <source>
        <dbReference type="EMBL" id="KAL3787536.1"/>
    </source>
</evidence>
<feature type="transmembrane region" description="Helical" evidence="1">
    <location>
        <begin position="181"/>
        <end position="203"/>
    </location>
</feature>
<dbReference type="Pfam" id="PF12430">
    <property type="entry name" value="ABA_GPCR"/>
    <property type="match status" value="1"/>
</dbReference>
<protein>
    <recommendedName>
        <fullName evidence="2">Abscisic acid G-protein coupled receptor-like domain-containing protein</fullName>
    </recommendedName>
</protein>
<name>A0ABD3PJK0_9STRA</name>
<evidence type="ECO:0000313" key="4">
    <source>
        <dbReference type="Proteomes" id="UP001516023"/>
    </source>
</evidence>
<reference evidence="3 4" key="1">
    <citation type="journal article" date="2020" name="G3 (Bethesda)">
        <title>Improved Reference Genome for Cyclotella cryptica CCMP332, a Model for Cell Wall Morphogenesis, Salinity Adaptation, and Lipid Production in Diatoms (Bacillariophyta).</title>
        <authorList>
            <person name="Roberts W.R."/>
            <person name="Downey K.M."/>
            <person name="Ruck E.C."/>
            <person name="Traller J.C."/>
            <person name="Alverson A.J."/>
        </authorList>
    </citation>
    <scope>NUCLEOTIDE SEQUENCE [LARGE SCALE GENOMIC DNA]</scope>
    <source>
        <strain evidence="3 4">CCMP332</strain>
    </source>
</reference>
<feature type="transmembrane region" description="Helical" evidence="1">
    <location>
        <begin position="231"/>
        <end position="257"/>
    </location>
</feature>
<gene>
    <name evidence="3" type="ORF">HJC23_013745</name>
</gene>
<keyword evidence="1" id="KW-1133">Transmembrane helix</keyword>
<dbReference type="InterPro" id="IPR015672">
    <property type="entry name" value="GPHR/GTG"/>
</dbReference>
<keyword evidence="1" id="KW-0472">Membrane</keyword>
<comment type="caution">
    <text evidence="3">The sequence shown here is derived from an EMBL/GenBank/DDBJ whole genome shotgun (WGS) entry which is preliminary data.</text>
</comment>
<dbReference type="PANTHER" id="PTHR15948">
    <property type="entry name" value="G-PROTEIN COUPLED RECEPTOR 89-RELATED"/>
    <property type="match status" value="1"/>
</dbReference>
<dbReference type="InterPro" id="IPR025969">
    <property type="entry name" value="ABA_GPCR_dom"/>
</dbReference>
<keyword evidence="4" id="KW-1185">Reference proteome</keyword>
<dbReference type="EMBL" id="JABMIG020000173">
    <property type="protein sequence ID" value="KAL3787536.1"/>
    <property type="molecule type" value="Genomic_DNA"/>
</dbReference>
<keyword evidence="1" id="KW-0812">Transmembrane</keyword>
<evidence type="ECO:0000256" key="1">
    <source>
        <dbReference type="SAM" id="Phobius"/>
    </source>
</evidence>